<dbReference type="Proteomes" id="UP000252174">
    <property type="component" value="Unassembled WGS sequence"/>
</dbReference>
<protein>
    <submittedName>
        <fullName evidence="3">Phospholipase/lecithinase/hemolysin</fullName>
    </submittedName>
</protein>
<dbReference type="Gene3D" id="3.40.50.1110">
    <property type="entry name" value="SGNH hydrolase"/>
    <property type="match status" value="1"/>
</dbReference>
<name>A0A369ARF2_9BURK</name>
<evidence type="ECO:0000313" key="4">
    <source>
        <dbReference type="Proteomes" id="UP000252174"/>
    </source>
</evidence>
<dbReference type="InterPro" id="IPR036514">
    <property type="entry name" value="SGNH_hydro_sf"/>
</dbReference>
<dbReference type="AlphaFoldDB" id="A0A369ARF2"/>
<dbReference type="CDD" id="cd01847">
    <property type="entry name" value="Triacylglycerol_lipase_like"/>
    <property type="match status" value="1"/>
</dbReference>
<keyword evidence="4" id="KW-1185">Reference proteome</keyword>
<feature type="signal peptide" evidence="2">
    <location>
        <begin position="1"/>
        <end position="23"/>
    </location>
</feature>
<dbReference type="InterPro" id="IPR051058">
    <property type="entry name" value="GDSL_Est/Lipase"/>
</dbReference>
<proteinExistence type="predicted"/>
<dbReference type="PROSITE" id="PS51257">
    <property type="entry name" value="PROKAR_LIPOPROTEIN"/>
    <property type="match status" value="1"/>
</dbReference>
<dbReference type="OrthoDB" id="9148933at2"/>
<accession>A0A369ARF2</accession>
<keyword evidence="1" id="KW-0378">Hydrolase</keyword>
<evidence type="ECO:0000313" key="3">
    <source>
        <dbReference type="EMBL" id="RCX10807.1"/>
    </source>
</evidence>
<dbReference type="Pfam" id="PF00657">
    <property type="entry name" value="Lipase_GDSL"/>
    <property type="match status" value="1"/>
</dbReference>
<dbReference type="RefSeq" id="WP_114482392.1">
    <property type="nucleotide sequence ID" value="NZ_QPJU01000002.1"/>
</dbReference>
<comment type="caution">
    <text evidence="3">The sequence shown here is derived from an EMBL/GenBank/DDBJ whole genome shotgun (WGS) entry which is preliminary data.</text>
</comment>
<evidence type="ECO:0000256" key="1">
    <source>
        <dbReference type="ARBA" id="ARBA00022801"/>
    </source>
</evidence>
<organism evidence="3 4">
    <name type="scientific">Extensimonas vulgaris</name>
    <dbReference type="NCBI Taxonomy" id="1031594"/>
    <lineage>
        <taxon>Bacteria</taxon>
        <taxon>Pseudomonadati</taxon>
        <taxon>Pseudomonadota</taxon>
        <taxon>Betaproteobacteria</taxon>
        <taxon>Burkholderiales</taxon>
        <taxon>Comamonadaceae</taxon>
        <taxon>Extensimonas</taxon>
    </lineage>
</organism>
<dbReference type="PANTHER" id="PTHR45648:SF5">
    <property type="entry name" value="OS04G0577300 PROTEIN"/>
    <property type="match status" value="1"/>
</dbReference>
<gene>
    <name evidence="3" type="ORF">DFR45_102209</name>
</gene>
<feature type="chain" id="PRO_5016712690" evidence="2">
    <location>
        <begin position="24"/>
        <end position="318"/>
    </location>
</feature>
<dbReference type="PANTHER" id="PTHR45648">
    <property type="entry name" value="GDSL LIPASE/ACYLHYDROLASE FAMILY PROTEIN (AFU_ORTHOLOGUE AFUA_4G14700)"/>
    <property type="match status" value="1"/>
</dbReference>
<dbReference type="SUPFAM" id="SSF52266">
    <property type="entry name" value="SGNH hydrolase"/>
    <property type="match status" value="1"/>
</dbReference>
<dbReference type="InterPro" id="IPR001087">
    <property type="entry name" value="GDSL"/>
</dbReference>
<keyword evidence="2" id="KW-0732">Signal</keyword>
<dbReference type="EMBL" id="QPJU01000002">
    <property type="protein sequence ID" value="RCX10807.1"/>
    <property type="molecule type" value="Genomic_DNA"/>
</dbReference>
<evidence type="ECO:0000256" key="2">
    <source>
        <dbReference type="SAM" id="SignalP"/>
    </source>
</evidence>
<dbReference type="GO" id="GO:0016788">
    <property type="term" value="F:hydrolase activity, acting on ester bonds"/>
    <property type="evidence" value="ECO:0007669"/>
    <property type="project" value="InterPro"/>
</dbReference>
<sequence length="318" mass="33066">MAANWMRRIALALFAGATAMVLAACGSSSVASALTPSRFIVFGDALSDIGQNGGKRYTVNDGSVNNWTLQLASHYGKTIAPSSAGGLSYATGNARVLATPDAAGGSAPPLSAQIDSFLAANQFSSSDLIVIDGGISDLIVNMQAVLAGSMTPDAMVAAATQTGADLGAQVRRLVNAGAKHVLLAAAYDLSKTPWAATINQKDLLYKASRALNDSLKVSIVDLGANVLYVDTEYYVNLYVNSPGSFSFSVTNTPVCTSIDPGNGIGIGTNQVNSLLCTSSTLVSGADPTKYVFADPIYLTPSAHRQFGDYAYDQLTLRW</sequence>
<reference evidence="3 4" key="1">
    <citation type="submission" date="2018-07" db="EMBL/GenBank/DDBJ databases">
        <title>Genomic Encyclopedia of Type Strains, Phase IV (KMG-IV): sequencing the most valuable type-strain genomes for metagenomic binning, comparative biology and taxonomic classification.</title>
        <authorList>
            <person name="Goeker M."/>
        </authorList>
    </citation>
    <scope>NUCLEOTIDE SEQUENCE [LARGE SCALE GENOMIC DNA]</scope>
    <source>
        <strain evidence="3 4">DSM 100911</strain>
    </source>
</reference>